<sequence length="135" mass="15605">MGMYVVTKRKATRGNPTKIISVRIPEFVDRQIEALVELGLFKDRSDFINYALQKVLFEMFDKIVIYPSEDVIELVLSQEPNTPPAEEELREVIENVEREVNSKFAGSGSDRFKRRRVLRVRRADSGSNDRDEAVE</sequence>
<evidence type="ECO:0000313" key="2">
    <source>
        <dbReference type="EMBL" id="CCE70320.1"/>
    </source>
</evidence>
<dbReference type="GO" id="GO:0006355">
    <property type="term" value="P:regulation of DNA-templated transcription"/>
    <property type="evidence" value="ECO:0007669"/>
    <property type="project" value="InterPro"/>
</dbReference>
<gene>
    <name evidence="1" type="ordered locus">PAB1754</name>
</gene>
<dbReference type="InterPro" id="IPR010985">
    <property type="entry name" value="Ribbon_hlx_hlx"/>
</dbReference>
<dbReference type="Proteomes" id="UP000000810">
    <property type="component" value="Chromosome"/>
</dbReference>
<accession>Q9V079</accession>
<dbReference type="STRING" id="272844.PAB1754"/>
<organism evidence="1 3">
    <name type="scientific">Pyrococcus abyssi (strain GE5 / Orsay)</name>
    <dbReference type="NCBI Taxonomy" id="272844"/>
    <lineage>
        <taxon>Archaea</taxon>
        <taxon>Methanobacteriati</taxon>
        <taxon>Methanobacteriota</taxon>
        <taxon>Thermococci</taxon>
        <taxon>Thermococcales</taxon>
        <taxon>Thermococcaceae</taxon>
        <taxon>Pyrococcus</taxon>
    </lineage>
</organism>
<dbReference type="AlphaFoldDB" id="Q9V079"/>
<dbReference type="SUPFAM" id="SSF47598">
    <property type="entry name" value="Ribbon-helix-helix"/>
    <property type="match status" value="1"/>
</dbReference>
<dbReference type="Proteomes" id="UP000009139">
    <property type="component" value="Chromosome"/>
</dbReference>
<dbReference type="EMBL" id="AJ248285">
    <property type="protein sequence ID" value="CAB49826.1"/>
    <property type="molecule type" value="Genomic_DNA"/>
</dbReference>
<reference evidence="2 4" key="5">
    <citation type="journal article" date="2012" name="Curr. Microbiol.">
        <title>Re-annotation of two hyperthermophilic archaea Pyrococcus abyssi GE5 and Pyrococcus furiosus DSM 3638.</title>
        <authorList>
            <person name="Gao J."/>
            <person name="Wang J."/>
        </authorList>
    </citation>
    <scope>GENOME REANNOTATION</scope>
    <source>
        <strain evidence="2">GE5</strain>
        <strain evidence="4">GE5 / Orsay</strain>
    </source>
</reference>
<proteinExistence type="predicted"/>
<dbReference type="KEGG" id="pab:PAB1754"/>
<dbReference type="CDD" id="cd22231">
    <property type="entry name" value="RHH_NikR_HicB-like"/>
    <property type="match status" value="1"/>
</dbReference>
<protein>
    <submittedName>
        <fullName evidence="1">Uncharacterized protein</fullName>
    </submittedName>
</protein>
<dbReference type="HOGENOM" id="CLU_1891545_0_0_2"/>
<evidence type="ECO:0000313" key="1">
    <source>
        <dbReference type="EMBL" id="CAB49826.1"/>
    </source>
</evidence>
<reference evidence="1 3" key="4">
    <citation type="journal article" date="2003" name="Mol. Microbiol.">
        <title>An integrated analysis of the genome of the hyperthermophilic archaeon Pyrococcus abyssi.</title>
        <authorList>
            <person name="Cohen G."/>
            <person name="Barbe V."/>
            <person name="Flament D."/>
            <person name="Galperin M."/>
            <person name="Heilig R."/>
            <person name="Ripp R."/>
            <person name="Lecompte O."/>
            <person name="Prieur D."/>
            <person name="Poch O."/>
            <person name="Quellerou J."/>
            <person name="Thierry J.C."/>
            <person name="Van der Oost J."/>
            <person name="Weissenbach J."/>
            <person name="Zivanovic Y."/>
            <person name="Forterre P."/>
        </authorList>
    </citation>
    <scope>NUCLEOTIDE SEQUENCE [LARGE SCALE GENOMIC DNA]</scope>
    <source>
        <strain evidence="3">GE5 / Orsay</strain>
        <strain evidence="1">Orsay</strain>
    </source>
</reference>
<dbReference type="EMBL" id="HE613800">
    <property type="protein sequence ID" value="CCE70320.1"/>
    <property type="molecule type" value="Genomic_DNA"/>
</dbReference>
<dbReference type="PIR" id="A75139">
    <property type="entry name" value="A75139"/>
</dbReference>
<evidence type="ECO:0000313" key="3">
    <source>
        <dbReference type="Proteomes" id="UP000000810"/>
    </source>
</evidence>
<reference evidence="1" key="3">
    <citation type="journal article" date="2001" name="Genome Res.">
        <title>Genome evolution at the genus level: comparison of three complete genomes of hyperthermophilic archaea.</title>
        <authorList>
            <person name="Lecompte O."/>
            <person name="Ripp R."/>
            <person name="Puzos-Barbe V."/>
            <person name="Duprat S."/>
            <person name="Heilig R."/>
            <person name="Dietrich J."/>
            <person name="Thierry J.C."/>
            <person name="Poch O."/>
        </authorList>
    </citation>
    <scope>NUCLEOTIDE SEQUENCE</scope>
    <source>
        <strain evidence="1">Orsay</strain>
    </source>
</reference>
<dbReference type="eggNOG" id="arCOG01011">
    <property type="taxonomic scope" value="Archaea"/>
</dbReference>
<evidence type="ECO:0000313" key="4">
    <source>
        <dbReference type="Proteomes" id="UP000009139"/>
    </source>
</evidence>
<reference evidence="1" key="1">
    <citation type="submission" date="1999-07" db="EMBL/GenBank/DDBJ databases">
        <authorList>
            <person name="Genoscope"/>
        </authorList>
    </citation>
    <scope>NUCLEOTIDE SEQUENCE</scope>
    <source>
        <strain evidence="1">Orsay</strain>
    </source>
</reference>
<keyword evidence="3" id="KW-1185">Reference proteome</keyword>
<reference evidence="1" key="2">
    <citation type="journal article" date="2000" name="J. Mol. Biol.">
        <title>Archaeal homologs of eukaryotic methylation guide small nucleolar RNAs: lessons from the Pyrococcus genomes.</title>
        <authorList>
            <person name="Gaspin C."/>
            <person name="Cavaille J."/>
            <person name="Erauso G."/>
        </authorList>
    </citation>
    <scope>NUCLEOTIDE SEQUENCE</scope>
    <source>
        <strain evidence="1">Orsay</strain>
    </source>
</reference>
<name>Q9V079_PYRAB</name>